<evidence type="ECO:0000313" key="2">
    <source>
        <dbReference type="Proteomes" id="UP001239111"/>
    </source>
</evidence>
<protein>
    <submittedName>
        <fullName evidence="1">Uncharacterized protein</fullName>
    </submittedName>
</protein>
<dbReference type="EMBL" id="CM056741">
    <property type="protein sequence ID" value="KAJ8687288.1"/>
    <property type="molecule type" value="Genomic_DNA"/>
</dbReference>
<proteinExistence type="predicted"/>
<organism evidence="1 2">
    <name type="scientific">Eretmocerus hayati</name>
    <dbReference type="NCBI Taxonomy" id="131215"/>
    <lineage>
        <taxon>Eukaryota</taxon>
        <taxon>Metazoa</taxon>
        <taxon>Ecdysozoa</taxon>
        <taxon>Arthropoda</taxon>
        <taxon>Hexapoda</taxon>
        <taxon>Insecta</taxon>
        <taxon>Pterygota</taxon>
        <taxon>Neoptera</taxon>
        <taxon>Endopterygota</taxon>
        <taxon>Hymenoptera</taxon>
        <taxon>Apocrita</taxon>
        <taxon>Proctotrupomorpha</taxon>
        <taxon>Chalcidoidea</taxon>
        <taxon>Aphelinidae</taxon>
        <taxon>Aphelininae</taxon>
        <taxon>Eretmocerus</taxon>
    </lineage>
</organism>
<dbReference type="Proteomes" id="UP001239111">
    <property type="component" value="Chromosome 1"/>
</dbReference>
<comment type="caution">
    <text evidence="1">The sequence shown here is derived from an EMBL/GenBank/DDBJ whole genome shotgun (WGS) entry which is preliminary data.</text>
</comment>
<reference evidence="1" key="1">
    <citation type="submission" date="2023-04" db="EMBL/GenBank/DDBJ databases">
        <title>A chromosome-level genome assembly of the parasitoid wasp Eretmocerus hayati.</title>
        <authorList>
            <person name="Zhong Y."/>
            <person name="Liu S."/>
            <person name="Liu Y."/>
        </authorList>
    </citation>
    <scope>NUCLEOTIDE SEQUENCE</scope>
    <source>
        <strain evidence="1">ZJU_SS_LIU_2023</strain>
    </source>
</reference>
<sequence length="261" mass="27854">MFFVQVVIAIAVAASALASARKLLQTDGGDFALITEHPHQVSIEYAGRHICGGSIVTSRFVITALHCLADRNATADMVSIRAGTALLGQGGTVHQVDKIVCHDKYARRGPGLAPINDLAGLRIAGDGFKFDETRQPVKLFKAGDKLEDGDRAQLTGWGGENASQCASVQQLRMIELTVINSTFCNETYWKDFEGIGEGQVCALARVNKDSCQADGGAPLMVGGKLAGIFSWGKGCETSGWPDVFTGVAAFRAWIDEHLLTL</sequence>
<accession>A0ACC2PVY6</accession>
<name>A0ACC2PVY6_9HYME</name>
<gene>
    <name evidence="1" type="ORF">QAD02_023082</name>
</gene>
<evidence type="ECO:0000313" key="1">
    <source>
        <dbReference type="EMBL" id="KAJ8687288.1"/>
    </source>
</evidence>
<keyword evidence="2" id="KW-1185">Reference proteome</keyword>